<organism evidence="5 6">
    <name type="scientific">Roseospirillum parvum</name>
    <dbReference type="NCBI Taxonomy" id="83401"/>
    <lineage>
        <taxon>Bacteria</taxon>
        <taxon>Pseudomonadati</taxon>
        <taxon>Pseudomonadota</taxon>
        <taxon>Alphaproteobacteria</taxon>
        <taxon>Rhodospirillales</taxon>
        <taxon>Rhodospirillaceae</taxon>
        <taxon>Roseospirillum</taxon>
    </lineage>
</organism>
<dbReference type="InterPro" id="IPR036059">
    <property type="entry name" value="TldD/PmbA_sf"/>
</dbReference>
<evidence type="ECO:0000313" key="6">
    <source>
        <dbReference type="Proteomes" id="UP000217076"/>
    </source>
</evidence>
<dbReference type="Pfam" id="PF19290">
    <property type="entry name" value="PmbA_TldD_2nd"/>
    <property type="match status" value="1"/>
</dbReference>
<gene>
    <name evidence="5" type="ORF">SAMN05421742_101450</name>
</gene>
<dbReference type="RefSeq" id="WP_092614703.1">
    <property type="nucleotide sequence ID" value="NZ_FNCV01000001.1"/>
</dbReference>
<feature type="domain" description="Metalloprotease TldD/E N-terminal" evidence="2">
    <location>
        <begin position="27"/>
        <end position="91"/>
    </location>
</feature>
<dbReference type="SUPFAM" id="SSF111283">
    <property type="entry name" value="Putative modulator of DNA gyrase, PmbA/TldD"/>
    <property type="match status" value="1"/>
</dbReference>
<dbReference type="InterPro" id="IPR047657">
    <property type="entry name" value="PmbA"/>
</dbReference>
<dbReference type="GO" id="GO:0005829">
    <property type="term" value="C:cytosol"/>
    <property type="evidence" value="ECO:0007669"/>
    <property type="project" value="TreeGrafter"/>
</dbReference>
<evidence type="ECO:0000259" key="2">
    <source>
        <dbReference type="Pfam" id="PF01523"/>
    </source>
</evidence>
<keyword evidence="6" id="KW-1185">Reference proteome</keyword>
<protein>
    <submittedName>
        <fullName evidence="5">PmbA protein</fullName>
    </submittedName>
</protein>
<dbReference type="OrthoDB" id="9803618at2"/>
<dbReference type="InterPro" id="IPR045569">
    <property type="entry name" value="Metalloprtase-TldD/E_C"/>
</dbReference>
<proteinExistence type="inferred from homology"/>
<dbReference type="InterPro" id="IPR045570">
    <property type="entry name" value="Metalloprtase-TldD/E_cen_dom"/>
</dbReference>
<dbReference type="PANTHER" id="PTHR43421:SF1">
    <property type="entry name" value="METALLOPROTEASE PMBA"/>
    <property type="match status" value="1"/>
</dbReference>
<dbReference type="STRING" id="83401.SAMN05421742_101450"/>
<dbReference type="InterPro" id="IPR035068">
    <property type="entry name" value="TldD/PmbA_N"/>
</dbReference>
<dbReference type="PANTHER" id="PTHR43421">
    <property type="entry name" value="METALLOPROTEASE PMBA"/>
    <property type="match status" value="1"/>
</dbReference>
<dbReference type="InterPro" id="IPR002510">
    <property type="entry name" value="Metalloprtase-TldD/E_N"/>
</dbReference>
<feature type="domain" description="Metalloprotease TldD/E central" evidence="4">
    <location>
        <begin position="119"/>
        <end position="224"/>
    </location>
</feature>
<dbReference type="Pfam" id="PF19289">
    <property type="entry name" value="PmbA_TldD_3rd"/>
    <property type="match status" value="1"/>
</dbReference>
<comment type="similarity">
    <text evidence="1">Belongs to the peptidase U62 family.</text>
</comment>
<evidence type="ECO:0000313" key="5">
    <source>
        <dbReference type="EMBL" id="SDG51665.1"/>
    </source>
</evidence>
<dbReference type="GO" id="GO:0008237">
    <property type="term" value="F:metallopeptidase activity"/>
    <property type="evidence" value="ECO:0007669"/>
    <property type="project" value="InterPro"/>
</dbReference>
<evidence type="ECO:0000256" key="1">
    <source>
        <dbReference type="ARBA" id="ARBA00005836"/>
    </source>
</evidence>
<dbReference type="Gene3D" id="3.30.2290.10">
    <property type="entry name" value="PmbA/TldD superfamily"/>
    <property type="match status" value="1"/>
</dbReference>
<reference evidence="6" key="1">
    <citation type="submission" date="2016-10" db="EMBL/GenBank/DDBJ databases">
        <authorList>
            <person name="Varghese N."/>
            <person name="Submissions S."/>
        </authorList>
    </citation>
    <scope>NUCLEOTIDE SEQUENCE [LARGE SCALE GENOMIC DNA]</scope>
    <source>
        <strain evidence="6">930I</strain>
    </source>
</reference>
<evidence type="ECO:0000259" key="3">
    <source>
        <dbReference type="Pfam" id="PF19289"/>
    </source>
</evidence>
<dbReference type="Proteomes" id="UP000217076">
    <property type="component" value="Unassembled WGS sequence"/>
</dbReference>
<dbReference type="Pfam" id="PF01523">
    <property type="entry name" value="PmbA_TldD_1st"/>
    <property type="match status" value="1"/>
</dbReference>
<dbReference type="AlphaFoldDB" id="A0A1G7UVN6"/>
<name>A0A1G7UVN6_9PROT</name>
<dbReference type="GO" id="GO:0006508">
    <property type="term" value="P:proteolysis"/>
    <property type="evidence" value="ECO:0007669"/>
    <property type="project" value="InterPro"/>
</dbReference>
<accession>A0A1G7UVN6</accession>
<feature type="domain" description="Metalloprotease TldD/E C-terminal" evidence="3">
    <location>
        <begin position="232"/>
        <end position="447"/>
    </location>
</feature>
<evidence type="ECO:0000259" key="4">
    <source>
        <dbReference type="Pfam" id="PF19290"/>
    </source>
</evidence>
<dbReference type="EMBL" id="FNCV01000001">
    <property type="protein sequence ID" value="SDG51665.1"/>
    <property type="molecule type" value="Genomic_DNA"/>
</dbReference>
<sequence>MTPTDPAALDLLDHLVGLARRAGADAADALLADGTALSVGWRLGNLERLERAEGGDIGLRVLVGRRQAIVATAERAPEALREVAERAVAMARAVPEDPHCGLADPDQLAHDLPEIDQFDPTEPSPEDLLEQVRAAEDTARAHPAVTNSEGAEAEWSQATVSLVATNGLARQYRRSTSGLSVAVLAGGDGAMERDYAYTSAVHRGDLKSAEEIGREAAERASRRLGGRQVGTAQVPLLFEPRVARGLLGHLLGAINGASIARGTSFLADQLGQAVMAPGITVREEPHRHRGLRSRPCDAEGLPTRARDLIADGVLTTWLLDLRTARQLGLQSTGHAVRGSASAPSPGVSNVHLVAGAESPQAMIAAIDKGVLVSELFGHGINPVTGDYSRGMAGFWIENGEITHPVNEMTIAGNLKDMLRHLIPANDLTLDHATNSPTVRVDGMTIAGS</sequence>